<accession>A0A1J4L1E1</accession>
<sequence>MEKYSAQFVFNAKQYVEILKNKYIWHPENQDNLCVWYCLAKAMFKPPNQRMIISEAKELLAQFYKTSLENRNSQNSPINKYVHSYLGYVEGFEKILQFFNINLNIYFFNFSCNELDYELADSYSVQYAKHVINLLCLDNSVICDDPNYKDSSHMVLKKDVEKLTGYWICHKCDSHCIFKDSHFKRNKEAHEK</sequence>
<dbReference type="EMBL" id="MLAK01000023">
    <property type="protein sequence ID" value="OHT17259.1"/>
    <property type="molecule type" value="Genomic_DNA"/>
</dbReference>
<protein>
    <submittedName>
        <fullName evidence="1">Uncharacterized protein</fullName>
    </submittedName>
</protein>
<keyword evidence="2" id="KW-1185">Reference proteome</keyword>
<gene>
    <name evidence="1" type="ORF">TRFO_41180</name>
</gene>
<dbReference type="AlphaFoldDB" id="A0A1J4L1E1"/>
<evidence type="ECO:0000313" key="2">
    <source>
        <dbReference type="Proteomes" id="UP000179807"/>
    </source>
</evidence>
<comment type="caution">
    <text evidence="1">The sequence shown here is derived from an EMBL/GenBank/DDBJ whole genome shotgun (WGS) entry which is preliminary data.</text>
</comment>
<dbReference type="RefSeq" id="XP_068370395.1">
    <property type="nucleotide sequence ID" value="XM_068513624.1"/>
</dbReference>
<evidence type="ECO:0000313" key="1">
    <source>
        <dbReference type="EMBL" id="OHT17259.1"/>
    </source>
</evidence>
<proteinExistence type="predicted"/>
<reference evidence="1" key="1">
    <citation type="submission" date="2016-10" db="EMBL/GenBank/DDBJ databases">
        <authorList>
            <person name="Benchimol M."/>
            <person name="Almeida L.G."/>
            <person name="Vasconcelos A.T."/>
            <person name="Perreira-Neves A."/>
            <person name="Rosa I.A."/>
            <person name="Tasca T."/>
            <person name="Bogo M.R."/>
            <person name="de Souza W."/>
        </authorList>
    </citation>
    <scope>NUCLEOTIDE SEQUENCE [LARGE SCALE GENOMIC DNA]</scope>
    <source>
        <strain evidence="1">K</strain>
    </source>
</reference>
<dbReference type="Proteomes" id="UP000179807">
    <property type="component" value="Unassembled WGS sequence"/>
</dbReference>
<organism evidence="1 2">
    <name type="scientific">Tritrichomonas foetus</name>
    <dbReference type="NCBI Taxonomy" id="1144522"/>
    <lineage>
        <taxon>Eukaryota</taxon>
        <taxon>Metamonada</taxon>
        <taxon>Parabasalia</taxon>
        <taxon>Tritrichomonadida</taxon>
        <taxon>Tritrichomonadidae</taxon>
        <taxon>Tritrichomonas</taxon>
    </lineage>
</organism>
<dbReference type="GeneID" id="94848328"/>
<name>A0A1J4L1E1_9EUKA</name>
<dbReference type="VEuPathDB" id="TrichDB:TRFO_41180"/>